<keyword evidence="5" id="KW-0862">Zinc</keyword>
<dbReference type="SUPFAM" id="SSF57756">
    <property type="entry name" value="Retrovirus zinc finger-like domains"/>
    <property type="match status" value="1"/>
</dbReference>
<evidence type="ECO:0000256" key="6">
    <source>
        <dbReference type="SAM" id="MobiDB-lite"/>
    </source>
</evidence>
<keyword evidence="5" id="KW-0479">Metal-binding</keyword>
<proteinExistence type="predicted"/>
<dbReference type="GO" id="GO:0004519">
    <property type="term" value="F:endonuclease activity"/>
    <property type="evidence" value="ECO:0007669"/>
    <property type="project" value="UniProtKB-KW"/>
</dbReference>
<dbReference type="CDD" id="cd00303">
    <property type="entry name" value="retropepsin_like"/>
    <property type="match status" value="1"/>
</dbReference>
<dbReference type="Proteomes" id="UP000198211">
    <property type="component" value="Unassembled WGS sequence"/>
</dbReference>
<keyword evidence="4" id="KW-0255">Endonuclease</keyword>
<evidence type="ECO:0000256" key="5">
    <source>
        <dbReference type="PROSITE-ProRule" id="PRU00047"/>
    </source>
</evidence>
<reference evidence="9" key="1">
    <citation type="submission" date="2017-03" db="EMBL/GenBank/DDBJ databases">
        <title>Phytopthora megakarya and P. palmivora, two closely related causual agents of cacao black pod achieved similar genome size and gene model numbers by different mechanisms.</title>
        <authorList>
            <person name="Ali S."/>
            <person name="Shao J."/>
            <person name="Larry D.J."/>
            <person name="Kronmiller B."/>
            <person name="Shen D."/>
            <person name="Strem M.D."/>
            <person name="Melnick R.L."/>
            <person name="Guiltinan M.J."/>
            <person name="Tyler B.M."/>
            <person name="Meinhardt L.W."/>
            <person name="Bailey B.A."/>
        </authorList>
    </citation>
    <scope>NUCLEOTIDE SEQUENCE [LARGE SCALE GENOMIC DNA]</scope>
    <source>
        <strain evidence="9">zdho120</strain>
    </source>
</reference>
<keyword evidence="4" id="KW-0378">Hydrolase</keyword>
<evidence type="ECO:0000256" key="2">
    <source>
        <dbReference type="ARBA" id="ARBA00022695"/>
    </source>
</evidence>
<dbReference type="InterPro" id="IPR021109">
    <property type="entry name" value="Peptidase_aspartic_dom_sf"/>
</dbReference>
<feature type="compositionally biased region" description="Low complexity" evidence="6">
    <location>
        <begin position="1"/>
        <end position="16"/>
    </location>
</feature>
<name>A0A225WKN2_9STRA</name>
<feature type="region of interest" description="Disordered" evidence="6">
    <location>
        <begin position="1"/>
        <end position="21"/>
    </location>
</feature>
<sequence>MSIASAHASSPASKGSTSRMSTSRRCACSGILVGNPLPEPVKVTVFMDGLRVSPARTQLFCVQASTIEEAIQVALEEEYSHSQARTLTSACQGHSVPGRVAHGSPGNGASGGLVPMDLGLAEQSDIHCFVCGRLGHMKRACPAGGQRKFSSRSHGSKGRWHKPRPKGQGNAGHHAHRGGLVRESLCTLETEKGNGGLPFVYVNVRGYDHPLRVLIDSGASKNFARRQTVARNRDLFAAALRESKGNGGSRRETGRRYGVPKVRMDLAVKFEDFDSTEPIIVLDMDKYDLILGMPSMSLGSIRGSTIEGLVGYQPEVRKGLEPGTKALRSPPVEECYHVFDGETGKRVEAGTVSLQVPPEVSQLLNLEEVAMEDFLVELKTGEISEMVLLRPETSPEEFLLGNGRGCPESSILKNPKDLLYPLVKEYADVVSKNPRSQFPPDRGIRHEIDLVLCHQAVRRNRCLPRRKAKAGMVRKSQSPGSTSTLCVRKPNGKWRLVHAYNNLDSATVPAQTPIPRKDVLLNNMSGCTLYSALDLVDGYYQILMRESRVASRSPQ</sequence>
<dbReference type="InterPro" id="IPR043502">
    <property type="entry name" value="DNA/RNA_pol_sf"/>
</dbReference>
<organism evidence="8 9">
    <name type="scientific">Phytophthora megakarya</name>
    <dbReference type="NCBI Taxonomy" id="4795"/>
    <lineage>
        <taxon>Eukaryota</taxon>
        <taxon>Sar</taxon>
        <taxon>Stramenopiles</taxon>
        <taxon>Oomycota</taxon>
        <taxon>Peronosporomycetes</taxon>
        <taxon>Peronosporales</taxon>
        <taxon>Peronosporaceae</taxon>
        <taxon>Phytophthora</taxon>
    </lineage>
</organism>
<feature type="domain" description="CCHC-type" evidence="7">
    <location>
        <begin position="128"/>
        <end position="142"/>
    </location>
</feature>
<keyword evidence="2" id="KW-0548">Nucleotidyltransferase</keyword>
<evidence type="ECO:0000313" key="8">
    <source>
        <dbReference type="EMBL" id="OWZ18291.1"/>
    </source>
</evidence>
<evidence type="ECO:0000256" key="3">
    <source>
        <dbReference type="ARBA" id="ARBA00022722"/>
    </source>
</evidence>
<gene>
    <name evidence="8" type="ORF">PHMEG_0007643</name>
</gene>
<dbReference type="GO" id="GO:0008270">
    <property type="term" value="F:zinc ion binding"/>
    <property type="evidence" value="ECO:0007669"/>
    <property type="project" value="UniProtKB-KW"/>
</dbReference>
<comment type="caution">
    <text evidence="8">The sequence shown here is derived from an EMBL/GenBank/DDBJ whole genome shotgun (WGS) entry which is preliminary data.</text>
</comment>
<dbReference type="GO" id="GO:0016779">
    <property type="term" value="F:nucleotidyltransferase activity"/>
    <property type="evidence" value="ECO:0007669"/>
    <property type="project" value="UniProtKB-KW"/>
</dbReference>
<keyword evidence="1" id="KW-0808">Transferase</keyword>
<dbReference type="AlphaFoldDB" id="A0A225WKN2"/>
<keyword evidence="9" id="KW-1185">Reference proteome</keyword>
<dbReference type="Gene3D" id="2.40.70.10">
    <property type="entry name" value="Acid Proteases"/>
    <property type="match status" value="1"/>
</dbReference>
<dbReference type="OrthoDB" id="116796at2759"/>
<dbReference type="EMBL" id="NBNE01000610">
    <property type="protein sequence ID" value="OWZ18291.1"/>
    <property type="molecule type" value="Genomic_DNA"/>
</dbReference>
<dbReference type="SUPFAM" id="SSF56672">
    <property type="entry name" value="DNA/RNA polymerases"/>
    <property type="match status" value="1"/>
</dbReference>
<dbReference type="InterPro" id="IPR036875">
    <property type="entry name" value="Znf_CCHC_sf"/>
</dbReference>
<evidence type="ECO:0000256" key="1">
    <source>
        <dbReference type="ARBA" id="ARBA00022679"/>
    </source>
</evidence>
<dbReference type="PROSITE" id="PS50158">
    <property type="entry name" value="ZF_CCHC"/>
    <property type="match status" value="1"/>
</dbReference>
<evidence type="ECO:0000259" key="7">
    <source>
        <dbReference type="PROSITE" id="PS50158"/>
    </source>
</evidence>
<dbReference type="InterPro" id="IPR050951">
    <property type="entry name" value="Retrovirus_Pol_polyprotein"/>
</dbReference>
<feature type="compositionally biased region" description="Basic residues" evidence="6">
    <location>
        <begin position="149"/>
        <end position="165"/>
    </location>
</feature>
<feature type="region of interest" description="Disordered" evidence="6">
    <location>
        <begin position="142"/>
        <end position="176"/>
    </location>
</feature>
<keyword evidence="3" id="KW-0540">Nuclease</keyword>
<accession>A0A225WKN2</accession>
<dbReference type="InterPro" id="IPR001878">
    <property type="entry name" value="Znf_CCHC"/>
</dbReference>
<keyword evidence="5" id="KW-0863">Zinc-finger</keyword>
<protein>
    <submittedName>
        <fullName evidence="8">Pol Polyprotein</fullName>
    </submittedName>
</protein>
<evidence type="ECO:0000256" key="4">
    <source>
        <dbReference type="ARBA" id="ARBA00022759"/>
    </source>
</evidence>
<dbReference type="PANTHER" id="PTHR37984">
    <property type="entry name" value="PROTEIN CBG26694"/>
    <property type="match status" value="1"/>
</dbReference>
<dbReference type="Gene3D" id="3.10.10.10">
    <property type="entry name" value="HIV Type 1 Reverse Transcriptase, subunit A, domain 1"/>
    <property type="match status" value="1"/>
</dbReference>
<dbReference type="GO" id="GO:0003676">
    <property type="term" value="F:nucleic acid binding"/>
    <property type="evidence" value="ECO:0007669"/>
    <property type="project" value="InterPro"/>
</dbReference>
<evidence type="ECO:0000313" key="9">
    <source>
        <dbReference type="Proteomes" id="UP000198211"/>
    </source>
</evidence>
<dbReference type="PANTHER" id="PTHR37984:SF5">
    <property type="entry name" value="PROTEIN NYNRIN-LIKE"/>
    <property type="match status" value="1"/>
</dbReference>